<dbReference type="Pfam" id="PF02885">
    <property type="entry name" value="Glycos_trans_3N"/>
    <property type="match status" value="1"/>
</dbReference>
<dbReference type="SUPFAM" id="SSF47648">
    <property type="entry name" value="Nucleoside phosphorylase/phosphoribosyltransferase N-terminal domain"/>
    <property type="match status" value="1"/>
</dbReference>
<dbReference type="PANTHER" id="PTHR10515">
    <property type="entry name" value="THYMIDINE PHOSPHORYLASE"/>
    <property type="match status" value="1"/>
</dbReference>
<dbReference type="PANTHER" id="PTHR10515:SF0">
    <property type="entry name" value="THYMIDINE PHOSPHORYLASE"/>
    <property type="match status" value="1"/>
</dbReference>
<dbReference type="InterPro" id="IPR000312">
    <property type="entry name" value="Glycosyl_Trfase_fam3"/>
</dbReference>
<evidence type="ECO:0000256" key="2">
    <source>
        <dbReference type="ARBA" id="ARBA00011738"/>
    </source>
</evidence>
<keyword evidence="5 8" id="KW-0808">Transferase</keyword>
<dbReference type="RefSeq" id="WP_323577011.1">
    <property type="nucleotide sequence ID" value="NZ_JAYGJQ010000002.1"/>
</dbReference>
<dbReference type="InterPro" id="IPR017872">
    <property type="entry name" value="Pyrmidine_PPase_CS"/>
</dbReference>
<dbReference type="Proteomes" id="UP001302274">
    <property type="component" value="Unassembled WGS sequence"/>
</dbReference>
<dbReference type="Gene3D" id="1.20.970.10">
    <property type="entry name" value="Transferase, Pyrimidine Nucleoside Phosphorylase, Chain C"/>
    <property type="match status" value="1"/>
</dbReference>
<evidence type="ECO:0000256" key="5">
    <source>
        <dbReference type="ARBA" id="ARBA00022679"/>
    </source>
</evidence>
<dbReference type="NCBIfam" id="NF004490">
    <property type="entry name" value="PRK05820.1"/>
    <property type="match status" value="1"/>
</dbReference>
<dbReference type="EC" id="2.4.2.4" evidence="3"/>
<dbReference type="InterPro" id="IPR000053">
    <property type="entry name" value="Thymidine/pyrmidine_PPase"/>
</dbReference>
<dbReference type="InterPro" id="IPR035902">
    <property type="entry name" value="Nuc_phospho_transferase"/>
</dbReference>
<comment type="caution">
    <text evidence="8">The sequence shown here is derived from an EMBL/GenBank/DDBJ whole genome shotgun (WGS) entry which is preliminary data.</text>
</comment>
<name>A0ABU5VVY9_9BACT</name>
<dbReference type="NCBIfam" id="TIGR02644">
    <property type="entry name" value="Y_phosphoryl"/>
    <property type="match status" value="1"/>
</dbReference>
<evidence type="ECO:0000256" key="1">
    <source>
        <dbReference type="ARBA" id="ARBA00006915"/>
    </source>
</evidence>
<evidence type="ECO:0000256" key="3">
    <source>
        <dbReference type="ARBA" id="ARBA00011892"/>
    </source>
</evidence>
<dbReference type="PROSITE" id="PS00647">
    <property type="entry name" value="THYMID_PHOSPHORYLASE"/>
    <property type="match status" value="1"/>
</dbReference>
<sequence>MTQQFSAYSIIQKKRDKGRLTKEEINWFITGLTEGYIEDYQMSALLMAIFLCGMDIEETSYLTDAMLYSGKVLNFPEQHYIDKHSTGGVGDKASFILAPIAAACGVKVPMIAGRGLGHTGGTIDKIESIKGFKTDLPLEEFERLLKERGLVLIGQTKDIAPADKKIYALRDVTATVESIPLITASIMSKKLAEGAKGIVMDIKTGNGAFMSKLSDAKKLADSIRKTGLRFDKNMMTMITDMSEPLGLAVGNSLEIIESIETLKGRGPKDLTELSVALAGGMIYLAGLSKTLKDGIKKAQASIDDGSALEKFRELISNQGGDAHVVDNYDLLPQTESTFEVKSKKAGFITKMECTELGKHCVRLGGGRQKTGDKIDFAVGFVMNKKIGDKVSKGESLMTIHCHDHQMKIAEEIALLVNSRDITISATKPRAKKKLIIEVQTKFAPVKKTPAKAKAKTKAPAKKAKK</sequence>
<keyword evidence="9" id="KW-1185">Reference proteome</keyword>
<dbReference type="Pfam" id="PF00591">
    <property type="entry name" value="Glycos_transf_3"/>
    <property type="match status" value="1"/>
</dbReference>
<dbReference type="InterPro" id="IPR013102">
    <property type="entry name" value="PYNP_C"/>
</dbReference>
<dbReference type="SUPFAM" id="SSF52418">
    <property type="entry name" value="Nucleoside phosphorylase/phosphoribosyltransferase catalytic domain"/>
    <property type="match status" value="1"/>
</dbReference>
<evidence type="ECO:0000313" key="8">
    <source>
        <dbReference type="EMBL" id="MEA9357117.1"/>
    </source>
</evidence>
<accession>A0ABU5VVY9</accession>
<comment type="subunit">
    <text evidence="2">Homodimer.</text>
</comment>
<evidence type="ECO:0000256" key="6">
    <source>
        <dbReference type="ARBA" id="ARBA00048550"/>
    </source>
</evidence>
<protein>
    <recommendedName>
        <fullName evidence="3">thymidine phosphorylase</fullName>
        <ecNumber evidence="3">2.4.2.4</ecNumber>
    </recommendedName>
</protein>
<gene>
    <name evidence="8" type="ORF">SHI21_12910</name>
</gene>
<proteinExistence type="inferred from homology"/>
<dbReference type="Gene3D" id="3.90.1170.30">
    <property type="entry name" value="Pyrimidine nucleoside phosphorylase-like, C-terminal domain"/>
    <property type="match status" value="1"/>
</dbReference>
<dbReference type="SMART" id="SM00941">
    <property type="entry name" value="PYNP_C"/>
    <property type="match status" value="1"/>
</dbReference>
<evidence type="ECO:0000259" key="7">
    <source>
        <dbReference type="SMART" id="SM00941"/>
    </source>
</evidence>
<dbReference type="PIRSF" id="PIRSF000478">
    <property type="entry name" value="TP_PyNP"/>
    <property type="match status" value="1"/>
</dbReference>
<comment type="similarity">
    <text evidence="1">Belongs to the thymidine/pyrimidine-nucleoside phosphorylase family.</text>
</comment>
<dbReference type="SUPFAM" id="SSF54680">
    <property type="entry name" value="Pyrimidine nucleoside phosphorylase C-terminal domain"/>
    <property type="match status" value="1"/>
</dbReference>
<keyword evidence="4 8" id="KW-0328">Glycosyltransferase</keyword>
<dbReference type="InterPro" id="IPR036320">
    <property type="entry name" value="Glycosyl_Trfase_fam3_N_dom_sf"/>
</dbReference>
<dbReference type="InterPro" id="IPR036566">
    <property type="entry name" value="PYNP-like_C_sf"/>
</dbReference>
<feature type="domain" description="Pyrimidine nucleoside phosphorylase C-terminal" evidence="7">
    <location>
        <begin position="347"/>
        <end position="424"/>
    </location>
</feature>
<reference evidence="8 9" key="1">
    <citation type="submission" date="2023-11" db="EMBL/GenBank/DDBJ databases">
        <title>A Novel Polar Bacteriovorax (B. antarcticus) Isolated from the Biocrust in Antarctica.</title>
        <authorList>
            <person name="Mun W."/>
            <person name="Choi S.Y."/>
            <person name="Mitchell R.J."/>
        </authorList>
    </citation>
    <scope>NUCLEOTIDE SEQUENCE [LARGE SCALE GENOMIC DNA]</scope>
    <source>
        <strain evidence="8 9">PP10</strain>
    </source>
</reference>
<dbReference type="Gene3D" id="3.40.1030.10">
    <property type="entry name" value="Nucleoside phosphorylase/phosphoribosyltransferase catalytic domain"/>
    <property type="match status" value="1"/>
</dbReference>
<evidence type="ECO:0000256" key="4">
    <source>
        <dbReference type="ARBA" id="ARBA00022676"/>
    </source>
</evidence>
<comment type="catalytic activity">
    <reaction evidence="6">
        <text>thymidine + phosphate = 2-deoxy-alpha-D-ribose 1-phosphate + thymine</text>
        <dbReference type="Rhea" id="RHEA:16037"/>
        <dbReference type="ChEBI" id="CHEBI:17748"/>
        <dbReference type="ChEBI" id="CHEBI:17821"/>
        <dbReference type="ChEBI" id="CHEBI:43474"/>
        <dbReference type="ChEBI" id="CHEBI:57259"/>
        <dbReference type="EC" id="2.4.2.4"/>
    </reaction>
</comment>
<dbReference type="EMBL" id="JAYGJQ010000002">
    <property type="protein sequence ID" value="MEA9357117.1"/>
    <property type="molecule type" value="Genomic_DNA"/>
</dbReference>
<dbReference type="InterPro" id="IPR017459">
    <property type="entry name" value="Glycosyl_Trfase_fam3_N_dom"/>
</dbReference>
<organism evidence="8 9">
    <name type="scientific">Bacteriovorax antarcticus</name>
    <dbReference type="NCBI Taxonomy" id="3088717"/>
    <lineage>
        <taxon>Bacteria</taxon>
        <taxon>Pseudomonadati</taxon>
        <taxon>Bdellovibrionota</taxon>
        <taxon>Bacteriovoracia</taxon>
        <taxon>Bacteriovoracales</taxon>
        <taxon>Bacteriovoracaceae</taxon>
        <taxon>Bacteriovorax</taxon>
    </lineage>
</organism>
<evidence type="ECO:0000313" key="9">
    <source>
        <dbReference type="Proteomes" id="UP001302274"/>
    </source>
</evidence>
<dbReference type="Pfam" id="PF07831">
    <property type="entry name" value="PYNP_C"/>
    <property type="match status" value="1"/>
</dbReference>
<dbReference type="GO" id="GO:0009032">
    <property type="term" value="F:thymidine phosphorylase activity"/>
    <property type="evidence" value="ECO:0007669"/>
    <property type="project" value="UniProtKB-EC"/>
</dbReference>
<dbReference type="InterPro" id="IPR018090">
    <property type="entry name" value="Pyrmidine_PPas_bac/euk"/>
</dbReference>